<accession>A0A1V9G1X8</accession>
<evidence type="ECO:0000313" key="2">
    <source>
        <dbReference type="Proteomes" id="UP000192276"/>
    </source>
</evidence>
<reference evidence="2" key="1">
    <citation type="submission" date="2016-04" db="EMBL/GenBank/DDBJ databases">
        <authorList>
            <person name="Chen L."/>
            <person name="Zhuang W."/>
            <person name="Wang G."/>
        </authorList>
    </citation>
    <scope>NUCLEOTIDE SEQUENCE [LARGE SCALE GENOMIC DNA]</scope>
    <source>
        <strain evidence="2">208</strain>
    </source>
</reference>
<keyword evidence="2" id="KW-1185">Reference proteome</keyword>
<dbReference type="AlphaFoldDB" id="A0A1V9G1X8"/>
<evidence type="ECO:0000313" key="1">
    <source>
        <dbReference type="EMBL" id="OQP64590.1"/>
    </source>
</evidence>
<organism evidence="1 2">
    <name type="scientific">Niastella populi</name>
    <dbReference type="NCBI Taxonomy" id="550983"/>
    <lineage>
        <taxon>Bacteria</taxon>
        <taxon>Pseudomonadati</taxon>
        <taxon>Bacteroidota</taxon>
        <taxon>Chitinophagia</taxon>
        <taxon>Chitinophagales</taxon>
        <taxon>Chitinophagaceae</taxon>
        <taxon>Niastella</taxon>
    </lineage>
</organism>
<gene>
    <name evidence="1" type="ORF">A4R26_16205</name>
</gene>
<proteinExistence type="predicted"/>
<protein>
    <submittedName>
        <fullName evidence="1">Uncharacterized protein</fullName>
    </submittedName>
</protein>
<dbReference type="EMBL" id="LWBP01000089">
    <property type="protein sequence ID" value="OQP64590.1"/>
    <property type="molecule type" value="Genomic_DNA"/>
</dbReference>
<name>A0A1V9G1X8_9BACT</name>
<comment type="caution">
    <text evidence="1">The sequence shown here is derived from an EMBL/GenBank/DDBJ whole genome shotgun (WGS) entry which is preliminary data.</text>
</comment>
<sequence length="60" mass="6913">MVEWLHLNECQWQVYVCEYRKMEGEVTGCRLLVARLPVGGYWAPVAGYGCWLLVTGEHVL</sequence>
<dbReference type="Proteomes" id="UP000192276">
    <property type="component" value="Unassembled WGS sequence"/>
</dbReference>